<gene>
    <name evidence="2" type="primary">LOC114348255</name>
</gene>
<name>A0A6P7HG13_DIAVI</name>
<feature type="signal peptide" evidence="1">
    <location>
        <begin position="1"/>
        <end position="21"/>
    </location>
</feature>
<dbReference type="AlphaFoldDB" id="A0A6P7HG13"/>
<dbReference type="RefSeq" id="XP_028154660.1">
    <property type="nucleotide sequence ID" value="XM_028298859.1"/>
</dbReference>
<keyword evidence="1" id="KW-0732">Signal</keyword>
<feature type="chain" id="PRO_5028370331" evidence="1">
    <location>
        <begin position="22"/>
        <end position="135"/>
    </location>
</feature>
<organism evidence="2">
    <name type="scientific">Diabrotica virgifera virgifera</name>
    <name type="common">western corn rootworm</name>
    <dbReference type="NCBI Taxonomy" id="50390"/>
    <lineage>
        <taxon>Eukaryota</taxon>
        <taxon>Metazoa</taxon>
        <taxon>Ecdysozoa</taxon>
        <taxon>Arthropoda</taxon>
        <taxon>Hexapoda</taxon>
        <taxon>Insecta</taxon>
        <taxon>Pterygota</taxon>
        <taxon>Neoptera</taxon>
        <taxon>Endopterygota</taxon>
        <taxon>Coleoptera</taxon>
        <taxon>Polyphaga</taxon>
        <taxon>Cucujiformia</taxon>
        <taxon>Chrysomeloidea</taxon>
        <taxon>Chrysomelidae</taxon>
        <taxon>Galerucinae</taxon>
        <taxon>Diabroticina</taxon>
        <taxon>Diabroticites</taxon>
        <taxon>Diabrotica</taxon>
    </lineage>
</organism>
<dbReference type="InParanoid" id="A0A6P7HG13"/>
<evidence type="ECO:0000313" key="2">
    <source>
        <dbReference type="RefSeq" id="XP_028154660.1"/>
    </source>
</evidence>
<dbReference type="KEGG" id="dvv:114348255"/>
<reference evidence="2" key="1">
    <citation type="submission" date="2025-08" db="UniProtKB">
        <authorList>
            <consortium name="RefSeq"/>
        </authorList>
    </citation>
    <scope>IDENTIFICATION</scope>
    <source>
        <tissue evidence="2">Whole insect</tissue>
    </source>
</reference>
<proteinExistence type="predicted"/>
<accession>A0A6P7HG13</accession>
<evidence type="ECO:0000256" key="1">
    <source>
        <dbReference type="SAM" id="SignalP"/>
    </source>
</evidence>
<protein>
    <submittedName>
        <fullName evidence="2">Uncharacterized protein LOC114348255</fullName>
    </submittedName>
</protein>
<sequence length="135" mass="15498">MRYCHLVLATLCVVVVTLTTATPTSFNTRGTIENAIPTDETCCSISHCKEVPLNTEGHSVFQCYKTKVCGEECLHKQNKNIPPLPTYRRKNYYVRKMCRGYDCYDYAYDCRKCPDPSKPSFSPYTIDADCINCYY</sequence>
<dbReference type="OrthoDB" id="6743826at2759"/>